<dbReference type="Pfam" id="PF14223">
    <property type="entry name" value="Retrotran_gag_2"/>
    <property type="match status" value="1"/>
</dbReference>
<evidence type="ECO:0000313" key="3">
    <source>
        <dbReference type="EMBL" id="CAK7930564.1"/>
    </source>
</evidence>
<keyword evidence="1" id="KW-0862">Zinc</keyword>
<comment type="caution">
    <text evidence="3">The sequence shown here is derived from an EMBL/GenBank/DDBJ whole genome shotgun (WGS) entry which is preliminary data.</text>
</comment>
<feature type="domain" description="CCHC-type" evidence="2">
    <location>
        <begin position="230"/>
        <end position="244"/>
    </location>
</feature>
<keyword evidence="1" id="KW-0863">Zinc-finger</keyword>
<reference evidence="3" key="1">
    <citation type="submission" date="2024-01" db="EMBL/GenBank/DDBJ databases">
        <authorList>
            <person name="Webb A."/>
        </authorList>
    </citation>
    <scope>NUCLEOTIDE SEQUENCE</scope>
    <source>
        <strain evidence="3">Pm1</strain>
    </source>
</reference>
<dbReference type="EMBL" id="CAKLBY020000168">
    <property type="protein sequence ID" value="CAK7930564.1"/>
    <property type="molecule type" value="Genomic_DNA"/>
</dbReference>
<dbReference type="PANTHER" id="PTHR34676:SF17">
    <property type="entry name" value="OS06G0684500 PROTEIN"/>
    <property type="match status" value="1"/>
</dbReference>
<dbReference type="SMART" id="SM00343">
    <property type="entry name" value="ZnF_C2HC"/>
    <property type="match status" value="1"/>
</dbReference>
<dbReference type="AlphaFoldDB" id="A0AAV1U7L6"/>
<dbReference type="GO" id="GO:0003676">
    <property type="term" value="F:nucleic acid binding"/>
    <property type="evidence" value="ECO:0007669"/>
    <property type="project" value="InterPro"/>
</dbReference>
<dbReference type="PROSITE" id="PS50158">
    <property type="entry name" value="ZF_CCHC"/>
    <property type="match status" value="1"/>
</dbReference>
<evidence type="ECO:0000256" key="1">
    <source>
        <dbReference type="PROSITE-ProRule" id="PRU00047"/>
    </source>
</evidence>
<dbReference type="SUPFAM" id="SSF57756">
    <property type="entry name" value="Retrovirus zinc finger-like domains"/>
    <property type="match status" value="1"/>
</dbReference>
<name>A0AAV1U7L6_9STRA</name>
<organism evidence="3 4">
    <name type="scientific">Peronospora matthiolae</name>
    <dbReference type="NCBI Taxonomy" id="2874970"/>
    <lineage>
        <taxon>Eukaryota</taxon>
        <taxon>Sar</taxon>
        <taxon>Stramenopiles</taxon>
        <taxon>Oomycota</taxon>
        <taxon>Peronosporomycetes</taxon>
        <taxon>Peronosporales</taxon>
        <taxon>Peronosporaceae</taxon>
        <taxon>Peronospora</taxon>
    </lineage>
</organism>
<dbReference type="Gene3D" id="4.10.60.10">
    <property type="entry name" value="Zinc finger, CCHC-type"/>
    <property type="match status" value="1"/>
</dbReference>
<accession>A0AAV1U7L6</accession>
<dbReference type="GO" id="GO:0008270">
    <property type="term" value="F:zinc ion binding"/>
    <property type="evidence" value="ECO:0007669"/>
    <property type="project" value="UniProtKB-KW"/>
</dbReference>
<protein>
    <recommendedName>
        <fullName evidence="2">CCHC-type domain-containing protein</fullName>
    </recommendedName>
</protein>
<sequence length="305" mass="34477">MDAAVTPTARINKFQGTNFHTCKFKMQMVLEERDLWEVTCGEVKLEHCTNVMDQSTFRRKSRKALAIIFLAMEDSQLPRGPSAIGAYDAWSRLEGHYEKKKSLANKLFLRRRFFTTMMDEGDDVLEHINKLKTLAEQLDAVGAPVSEDDLVITLLGSLSESYQFLITALESRADSLSWEFVTSRLMHVDTKRKEQGGGVDGSAHGQDQAFMTSNHSKRKGGRPVQKASACHYCGEQGHWIAKCPVRIRENAERQRSQRASVAQVEEDSGDFLFSVDGDHGKLSEEWLVDSGATQHMTYSKEYMKN</sequence>
<keyword evidence="1" id="KW-0479">Metal-binding</keyword>
<dbReference type="InterPro" id="IPR036875">
    <property type="entry name" value="Znf_CCHC_sf"/>
</dbReference>
<proteinExistence type="predicted"/>
<dbReference type="Proteomes" id="UP001162060">
    <property type="component" value="Unassembled WGS sequence"/>
</dbReference>
<evidence type="ECO:0000259" key="2">
    <source>
        <dbReference type="PROSITE" id="PS50158"/>
    </source>
</evidence>
<dbReference type="InterPro" id="IPR001878">
    <property type="entry name" value="Znf_CCHC"/>
</dbReference>
<gene>
    <name evidence="3" type="ORF">PM001_LOCUS15714</name>
</gene>
<evidence type="ECO:0000313" key="4">
    <source>
        <dbReference type="Proteomes" id="UP001162060"/>
    </source>
</evidence>
<dbReference type="PANTHER" id="PTHR34676">
    <property type="entry name" value="DUF4219 DOMAIN-CONTAINING PROTEIN-RELATED"/>
    <property type="match status" value="1"/>
</dbReference>